<dbReference type="PROSITE" id="PS01047">
    <property type="entry name" value="HMA_1"/>
    <property type="match status" value="1"/>
</dbReference>
<dbReference type="PANTHER" id="PTHR46594">
    <property type="entry name" value="P-TYPE CATION-TRANSPORTING ATPASE"/>
    <property type="match status" value="1"/>
</dbReference>
<organism evidence="5 6">
    <name type="scientific">Cytobacillus oceanisediminis</name>
    <dbReference type="NCBI Taxonomy" id="665099"/>
    <lineage>
        <taxon>Bacteria</taxon>
        <taxon>Bacillati</taxon>
        <taxon>Bacillota</taxon>
        <taxon>Bacilli</taxon>
        <taxon>Bacillales</taxon>
        <taxon>Bacillaceae</taxon>
        <taxon>Cytobacillus</taxon>
    </lineage>
</organism>
<dbReference type="InterPro" id="IPR036163">
    <property type="entry name" value="HMA_dom_sf"/>
</dbReference>
<dbReference type="CDD" id="cd00371">
    <property type="entry name" value="HMA"/>
    <property type="match status" value="1"/>
</dbReference>
<dbReference type="EMBL" id="VLKI01000003">
    <property type="protein sequence ID" value="TWH89286.1"/>
    <property type="molecule type" value="Genomic_DNA"/>
</dbReference>
<dbReference type="Pfam" id="PF00403">
    <property type="entry name" value="HMA"/>
    <property type="match status" value="1"/>
</dbReference>
<proteinExistence type="predicted"/>
<dbReference type="Proteomes" id="UP000318667">
    <property type="component" value="Unassembled WGS sequence"/>
</dbReference>
<dbReference type="FunFam" id="3.30.70.100:FF:000005">
    <property type="entry name" value="Copper-exporting P-type ATPase A"/>
    <property type="match status" value="1"/>
</dbReference>
<dbReference type="InterPro" id="IPR001802">
    <property type="entry name" value="MerP/CopZ"/>
</dbReference>
<evidence type="ECO:0000313" key="5">
    <source>
        <dbReference type="EMBL" id="TWH89286.1"/>
    </source>
</evidence>
<dbReference type="PROSITE" id="PS50846">
    <property type="entry name" value="HMA_2"/>
    <property type="match status" value="1"/>
</dbReference>
<dbReference type="InterPro" id="IPR006121">
    <property type="entry name" value="HMA_dom"/>
</dbReference>
<dbReference type="OrthoDB" id="9813965at2"/>
<dbReference type="GeneID" id="65402933"/>
<keyword evidence="3" id="KW-0186">Copper</keyword>
<accession>A0A562K1N5</accession>
<keyword evidence="6" id="KW-1185">Reference proteome</keyword>
<dbReference type="GO" id="GO:0046872">
    <property type="term" value="F:metal ion binding"/>
    <property type="evidence" value="ECO:0007669"/>
    <property type="project" value="UniProtKB-KW"/>
</dbReference>
<sequence>MEKISLKVVGMTCGHCEEAVKNALMSVDGVASVSVAFHEEQVEVEYDPEKATKKNLINAVEDQGYGAA</sequence>
<comment type="caution">
    <text evidence="5">The sequence shown here is derived from an EMBL/GenBank/DDBJ whole genome shotgun (WGS) entry which is preliminary data.</text>
</comment>
<dbReference type="Gene3D" id="3.30.70.100">
    <property type="match status" value="1"/>
</dbReference>
<name>A0A562K1N5_9BACI</name>
<gene>
    <name evidence="5" type="ORF">IQ19_01716</name>
</gene>
<protein>
    <recommendedName>
        <fullName evidence="1">Copper chaperone CopZ</fullName>
    </recommendedName>
</protein>
<dbReference type="InterPro" id="IPR017969">
    <property type="entry name" value="Heavy-metal-associated_CS"/>
</dbReference>
<evidence type="ECO:0000313" key="6">
    <source>
        <dbReference type="Proteomes" id="UP000318667"/>
    </source>
</evidence>
<evidence type="ECO:0000256" key="3">
    <source>
        <dbReference type="ARBA" id="ARBA00023008"/>
    </source>
</evidence>
<dbReference type="PANTHER" id="PTHR46594:SF4">
    <property type="entry name" value="P-TYPE CATION-TRANSPORTING ATPASE"/>
    <property type="match status" value="1"/>
</dbReference>
<dbReference type="SUPFAM" id="SSF55008">
    <property type="entry name" value="HMA, heavy metal-associated domain"/>
    <property type="match status" value="1"/>
</dbReference>
<feature type="domain" description="HMA" evidence="4">
    <location>
        <begin position="2"/>
        <end position="68"/>
    </location>
</feature>
<dbReference type="AlphaFoldDB" id="A0A562K1N5"/>
<evidence type="ECO:0000256" key="1">
    <source>
        <dbReference type="ARBA" id="ARBA00015313"/>
    </source>
</evidence>
<dbReference type="RefSeq" id="WP_144541845.1">
    <property type="nucleotide sequence ID" value="NZ_CBCSDC010000006.1"/>
</dbReference>
<keyword evidence="2" id="KW-0479">Metal-binding</keyword>
<dbReference type="PRINTS" id="PR00946">
    <property type="entry name" value="HGSCAVENGER"/>
</dbReference>
<evidence type="ECO:0000256" key="2">
    <source>
        <dbReference type="ARBA" id="ARBA00022723"/>
    </source>
</evidence>
<reference evidence="5 6" key="1">
    <citation type="journal article" date="2015" name="Stand. Genomic Sci.">
        <title>Genomic Encyclopedia of Bacterial and Archaeal Type Strains, Phase III: the genomes of soil and plant-associated and newly described type strains.</title>
        <authorList>
            <person name="Whitman W.B."/>
            <person name="Woyke T."/>
            <person name="Klenk H.P."/>
            <person name="Zhou Y."/>
            <person name="Lilburn T.G."/>
            <person name="Beck B.J."/>
            <person name="De Vos P."/>
            <person name="Vandamme P."/>
            <person name="Eisen J.A."/>
            <person name="Garrity G."/>
            <person name="Hugenholtz P."/>
            <person name="Kyrpides N.C."/>
        </authorList>
    </citation>
    <scope>NUCLEOTIDE SEQUENCE [LARGE SCALE GENOMIC DNA]</scope>
    <source>
        <strain evidence="5 6">CGMCC 1.10115</strain>
    </source>
</reference>
<evidence type="ECO:0000259" key="4">
    <source>
        <dbReference type="PROSITE" id="PS50846"/>
    </source>
</evidence>